<dbReference type="GO" id="GO:0003677">
    <property type="term" value="F:DNA binding"/>
    <property type="evidence" value="ECO:0007669"/>
    <property type="project" value="UniProtKB-KW"/>
</dbReference>
<dbReference type="GO" id="GO:0005634">
    <property type="term" value="C:nucleus"/>
    <property type="evidence" value="ECO:0007669"/>
    <property type="project" value="UniProtKB-SubCell"/>
</dbReference>
<evidence type="ECO:0000256" key="5">
    <source>
        <dbReference type="ARBA" id="ARBA00022895"/>
    </source>
</evidence>
<reference evidence="10 11" key="1">
    <citation type="submission" date="2016-06" db="EMBL/GenBank/DDBJ databases">
        <authorList>
            <consortium name="Pathogen Informatics"/>
        </authorList>
    </citation>
    <scope>NUCLEOTIDE SEQUENCE [LARGE SCALE GENOMIC DNA]</scope>
    <source>
        <strain evidence="10">PmlGA01</strain>
    </source>
</reference>
<dbReference type="InterPro" id="IPR040260">
    <property type="entry name" value="RFA2-like"/>
</dbReference>
<evidence type="ECO:0000313" key="10">
    <source>
        <dbReference type="EMBL" id="SBT71420.1"/>
    </source>
</evidence>
<dbReference type="PANTHER" id="PTHR13989">
    <property type="entry name" value="REPLICATION PROTEIN A-RELATED"/>
    <property type="match status" value="1"/>
</dbReference>
<evidence type="ECO:0000256" key="3">
    <source>
        <dbReference type="ARBA" id="ARBA00017411"/>
    </source>
</evidence>
<proteinExistence type="predicted"/>
<name>A0A1C3KCV5_PLAMA</name>
<dbReference type="PANTHER" id="PTHR13989:SF33">
    <property type="entry name" value="CST COMPLEX SUBUNIT STN1"/>
    <property type="match status" value="1"/>
</dbReference>
<keyword evidence="4" id="KW-0158">Chromosome</keyword>
<sequence>MDMNFGFGNDAFFEQGNRSTDKEDTEKIKKNESSEIIKKNNDIDEEKELPKELCVPVTIKLLLNKMANNEEKRGIKMDMNFGFGNDAFFEQGNRSTDKEDTEKIKKNESSEIIKKNNDIDEEKELPKELCVPVTIKLLLNKMANNEEFKIHDFQISGIIVFGKVCKIKELASATIFEICDYTGNIEAKYNKDAKNEKVKNHIESIKVNDHIKVVGVVYSPESKTELVQISISYINKVDDWVSYFSYFTSDVIYCYLKLLKLKNIYASNGTINEEKPWSHITLDSYYNHMDDIDTDIIKYLHTTAEKYANQQDIFNNLQKYHSEMNIKKSLTKLIEQYDLAQYEDIISIP</sequence>
<evidence type="ECO:0000256" key="8">
    <source>
        <dbReference type="ARBA" id="ARBA00030039"/>
    </source>
</evidence>
<evidence type="ECO:0000256" key="9">
    <source>
        <dbReference type="SAM" id="MobiDB-lite"/>
    </source>
</evidence>
<evidence type="ECO:0000256" key="7">
    <source>
        <dbReference type="ARBA" id="ARBA00023242"/>
    </source>
</evidence>
<protein>
    <recommendedName>
        <fullName evidence="3">CST complex subunit STN1</fullName>
    </recommendedName>
    <alternativeName>
        <fullName evidence="8">Suppressor of cdc thirteen homolog</fullName>
    </alternativeName>
</protein>
<dbReference type="EMBL" id="LT594497">
    <property type="protein sequence ID" value="SBT71420.1"/>
    <property type="molecule type" value="Genomic_DNA"/>
</dbReference>
<evidence type="ECO:0000256" key="4">
    <source>
        <dbReference type="ARBA" id="ARBA00022454"/>
    </source>
</evidence>
<organism evidence="10 11">
    <name type="scientific">Plasmodium malariae</name>
    <dbReference type="NCBI Taxonomy" id="5858"/>
    <lineage>
        <taxon>Eukaryota</taxon>
        <taxon>Sar</taxon>
        <taxon>Alveolata</taxon>
        <taxon>Apicomplexa</taxon>
        <taxon>Aconoidasida</taxon>
        <taxon>Haemosporida</taxon>
        <taxon>Plasmodiidae</taxon>
        <taxon>Plasmodium</taxon>
        <taxon>Plasmodium (Plasmodium)</taxon>
    </lineage>
</organism>
<feature type="compositionally biased region" description="Basic and acidic residues" evidence="9">
    <location>
        <begin position="19"/>
        <end position="33"/>
    </location>
</feature>
<keyword evidence="5" id="KW-0779">Telomere</keyword>
<keyword evidence="7" id="KW-0539">Nucleus</keyword>
<dbReference type="Proteomes" id="UP000219799">
    <property type="component" value="Chromosome 9"/>
</dbReference>
<evidence type="ECO:0000256" key="2">
    <source>
        <dbReference type="ARBA" id="ARBA00004574"/>
    </source>
</evidence>
<dbReference type="InterPro" id="IPR012340">
    <property type="entry name" value="NA-bd_OB-fold"/>
</dbReference>
<dbReference type="AlphaFoldDB" id="A0A1C3KCV5"/>
<evidence type="ECO:0000256" key="1">
    <source>
        <dbReference type="ARBA" id="ARBA00004123"/>
    </source>
</evidence>
<accession>A0A1C3KCV5</accession>
<feature type="region of interest" description="Disordered" evidence="9">
    <location>
        <begin position="1"/>
        <end position="33"/>
    </location>
</feature>
<dbReference type="GO" id="GO:0000781">
    <property type="term" value="C:chromosome, telomeric region"/>
    <property type="evidence" value="ECO:0007669"/>
    <property type="project" value="UniProtKB-SubCell"/>
</dbReference>
<dbReference type="SUPFAM" id="SSF50249">
    <property type="entry name" value="Nucleic acid-binding proteins"/>
    <property type="match status" value="1"/>
</dbReference>
<dbReference type="Gene3D" id="2.40.50.140">
    <property type="entry name" value="Nucleic acid-binding proteins"/>
    <property type="match status" value="1"/>
</dbReference>
<keyword evidence="6" id="KW-0238">DNA-binding</keyword>
<gene>
    <name evidence="10" type="primary">PmlGA01_090033100</name>
    <name evidence="10" type="ORF">PMLGA01_090033100</name>
</gene>
<evidence type="ECO:0000256" key="6">
    <source>
        <dbReference type="ARBA" id="ARBA00023125"/>
    </source>
</evidence>
<comment type="subcellular location">
    <subcellularLocation>
        <location evidence="2">Chromosome</location>
        <location evidence="2">Telomere</location>
    </subcellularLocation>
    <subcellularLocation>
        <location evidence="1">Nucleus</location>
    </subcellularLocation>
</comment>
<dbReference type="VEuPathDB" id="PlasmoDB:PmUG01_09041500"/>
<evidence type="ECO:0000313" key="11">
    <source>
        <dbReference type="Proteomes" id="UP000219799"/>
    </source>
</evidence>